<organism evidence="1 2">
    <name type="scientific">Parablautia intestinalis</name>
    <dbReference type="NCBI Taxonomy" id="2320100"/>
    <lineage>
        <taxon>Bacteria</taxon>
        <taxon>Bacillati</taxon>
        <taxon>Bacillota</taxon>
        <taxon>Clostridia</taxon>
        <taxon>Lachnospirales</taxon>
        <taxon>Lachnospiraceae</taxon>
        <taxon>Parablautia</taxon>
    </lineage>
</organism>
<dbReference type="EMBL" id="RAYQ01000005">
    <property type="protein sequence ID" value="RKI92409.1"/>
    <property type="molecule type" value="Genomic_DNA"/>
</dbReference>
<dbReference type="RefSeq" id="WP_120468162.1">
    <property type="nucleotide sequence ID" value="NZ_CATAJS010000004.1"/>
</dbReference>
<gene>
    <name evidence="1" type="ORF">D7V94_06970</name>
</gene>
<evidence type="ECO:0000313" key="1">
    <source>
        <dbReference type="EMBL" id="RKI92409.1"/>
    </source>
</evidence>
<dbReference type="OrthoDB" id="2087641at2"/>
<accession>A0A3A9AM29</accession>
<reference evidence="1 2" key="1">
    <citation type="submission" date="2018-09" db="EMBL/GenBank/DDBJ databases">
        <title>Murine metabolic-syndrome-specific gut microbial biobank.</title>
        <authorList>
            <person name="Liu C."/>
        </authorList>
    </citation>
    <scope>NUCLEOTIDE SEQUENCE [LARGE SCALE GENOMIC DNA]</scope>
    <source>
        <strain evidence="1 2">0.1xD8-82</strain>
    </source>
</reference>
<dbReference type="Proteomes" id="UP000280696">
    <property type="component" value="Unassembled WGS sequence"/>
</dbReference>
<comment type="caution">
    <text evidence="1">The sequence shown here is derived from an EMBL/GenBank/DDBJ whole genome shotgun (WGS) entry which is preliminary data.</text>
</comment>
<evidence type="ECO:0000313" key="2">
    <source>
        <dbReference type="Proteomes" id="UP000280696"/>
    </source>
</evidence>
<name>A0A3A9AM29_9FIRM</name>
<sequence length="59" mass="6726">MVQEMSDKELITITIDRYAELQRIKQSNGNQENKELDYSIRLAVAKLSSLGVNVEDITL</sequence>
<protein>
    <submittedName>
        <fullName evidence="1">Uncharacterized protein</fullName>
    </submittedName>
</protein>
<dbReference type="AlphaFoldDB" id="A0A3A9AM29"/>
<proteinExistence type="predicted"/>
<keyword evidence="2" id="KW-1185">Reference proteome</keyword>